<dbReference type="InterPro" id="IPR035999">
    <property type="entry name" value="Sec7_dom_sf"/>
</dbReference>
<feature type="region of interest" description="Disordered" evidence="1">
    <location>
        <begin position="1346"/>
        <end position="1366"/>
    </location>
</feature>
<dbReference type="InterPro" id="IPR046455">
    <property type="entry name" value="Sec7/BIG1-like_C"/>
</dbReference>
<gene>
    <name evidence="3" type="ORF">ADUPG1_000095</name>
</gene>
<reference evidence="3" key="1">
    <citation type="submission" date="2022-03" db="EMBL/GenBank/DDBJ databases">
        <title>Draft genome sequence of Aduncisulcus paluster, a free-living microaerophilic Fornicata.</title>
        <authorList>
            <person name="Yuyama I."/>
            <person name="Kume K."/>
            <person name="Tamura T."/>
            <person name="Inagaki Y."/>
            <person name="Hashimoto T."/>
        </authorList>
    </citation>
    <scope>NUCLEOTIDE SEQUENCE</scope>
    <source>
        <strain evidence="3">NY0171</strain>
    </source>
</reference>
<keyword evidence="4" id="KW-1185">Reference proteome</keyword>
<feature type="region of interest" description="Disordered" evidence="1">
    <location>
        <begin position="1925"/>
        <end position="1968"/>
    </location>
</feature>
<organism evidence="3 4">
    <name type="scientific">Aduncisulcus paluster</name>
    <dbReference type="NCBI Taxonomy" id="2918883"/>
    <lineage>
        <taxon>Eukaryota</taxon>
        <taxon>Metamonada</taxon>
        <taxon>Carpediemonas-like organisms</taxon>
        <taxon>Aduncisulcus</taxon>
    </lineage>
</organism>
<feature type="region of interest" description="Disordered" evidence="1">
    <location>
        <begin position="1401"/>
        <end position="1441"/>
    </location>
</feature>
<evidence type="ECO:0000259" key="2">
    <source>
        <dbReference type="PROSITE" id="PS50190"/>
    </source>
</evidence>
<dbReference type="EMBL" id="BQXS01000029">
    <property type="protein sequence ID" value="GKT27579.1"/>
    <property type="molecule type" value="Genomic_DNA"/>
</dbReference>
<dbReference type="Proteomes" id="UP001057375">
    <property type="component" value="Unassembled WGS sequence"/>
</dbReference>
<evidence type="ECO:0000313" key="4">
    <source>
        <dbReference type="Proteomes" id="UP001057375"/>
    </source>
</evidence>
<protein>
    <recommendedName>
        <fullName evidence="2">SEC7 domain-containing protein</fullName>
    </recommendedName>
</protein>
<dbReference type="PANTHER" id="PTHR10663">
    <property type="entry name" value="GUANYL-NUCLEOTIDE EXCHANGE FACTOR"/>
    <property type="match status" value="1"/>
</dbReference>
<feature type="region of interest" description="Disordered" evidence="1">
    <location>
        <begin position="635"/>
        <end position="684"/>
    </location>
</feature>
<evidence type="ECO:0000313" key="3">
    <source>
        <dbReference type="EMBL" id="GKT27579.1"/>
    </source>
</evidence>
<feature type="region of interest" description="Disordered" evidence="1">
    <location>
        <begin position="696"/>
        <end position="715"/>
    </location>
</feature>
<accession>A0ABQ5K4S5</accession>
<dbReference type="PROSITE" id="PS50190">
    <property type="entry name" value="SEC7"/>
    <property type="match status" value="1"/>
</dbReference>
<dbReference type="InterPro" id="IPR023394">
    <property type="entry name" value="Sec7_C_sf"/>
</dbReference>
<sequence length="2442" mass="273057">MGKEAPFLNNSISALQKEVKAKKDIELQLSLDISKKRMRKLKGSDIFSIEDPSTYYFPFKVACLCRKPKLMSIAISAFEKLITYRLLDDKGLIDEYPLSDSEETRLNKSCGRDNLLERALRTHPSATSLLQDALHTICDCVPLCSEEDYQHIIILLQDTFRNTNDLHGPLLSGVLGSLHHMYINGNSLTSNLVLSFLKDITHRIIVCYENDVYMERISLRRRQSGLKSRKSRSTSVSGPSIPIDIDISSPPDVIYHQDVILVLKTLIKWCQRDVSTNSVVTTTKTSFYLGLTLLSHLLATFGPQCHSNHEIKAHVITSVLPLSLFFHAPSHLPTLFVQFSLFEIVTHLYISETFVHACLFLDLVILPICRSSAASLNIRFMAFEMLGRLLGVAPSIIGWIRDGERVIPHASRIQSHREQMLRIADEWKIARDKAHSIDSEDSSIDGKSAPYFSPIFSSPSLLSYTMSSLSSHNQLPPGMDVEYVSRSMESVRAFYHFDTGEQDDEELEEDEEEGKTPLLPTPKPLSIMDLSLPCLSPWCLLHPSLPPFDPSFSMPISFYVLSDCNTGMGHLWASIVESVLDVLRVGLPSLSNTTPGSSSGSASSSELASFSSLASLSTDPVNALCRCESVFGYKPSGSDRSKSSPGVGVDGENGSTTPSSFPSLPVSASSSISMPTSPQPPVPLAGILYESVVRNKERERTEDDETKDESVAPEKDRISCSLSSHPFLRISPAPCLSALCVYIFTGLLDSLKDWERRAEDAYEKKVASGSSMSVHEEDSLFSIPITTKEKEGKDLELKPEVKVKFGDQDHTGDLAFLTPLPSFSSLITSPPLQSKSATRKSTKTVEAIHPTPGSSETPEKTVSKDDTHLLSYPSSFLKLSATKKQWGQIFRLFNGQSSSKREQATDLLKLLLKDKVTEMEKAEQERRATAPEKEGEIEYPSDEMFNHICVERLIAQLLLTCVGIDHQDTPAISSGTTPVSPTSSAPLTFFAPSAIGTYLADRNNTLCMKHYIELSSHDWKMLSPEAAMRKFLSKFRMHGETQSQDRVIQAFAAEYSRPCKLFPDPVLNDYDTAYGLFFSMIMLHGDIYSPVSTTRKMTREQYIRNTKGIDYSGRGDLTDDLLGEIFDSITKHPFGGDAVLNGTEWKKVGDDGIKGEESSEESDDISVSDEEKRYASSPLPLPLSSLFSVSLPSLSGAAFSHSFRKIFKEDAEKDIMWHCMWKSHEIARRCIRVTREQQKEEREREKEERRKKREGHPESPHVISPLSPISSSFLAFSYHRIPSHLFHISLPLFLSLLSPQSISSMSHIHRIHACSSSKPKNRPTGRFGIKYSKKDGNLNHACEYTSSFPSSDSTEGSSSSTELSTPSSLVTPLYICEGVNAYFSIALSLSQTRLNSAVIMDNQSPKDPHEEEEEEEIDEVNLDTETQALSPSPKSSITLSEKHKPRDSVVSSFVPLSSTLKCVIYEWVRMCGLSMSKEKRSGVSMSLEELARNENGRNLRISDIENCKNSSLSLSALFCSLPLSLSLPPPSSLPPLSFSLFSNILPLHAYSLSSLCECLCLNSTAECTKEVWESILALVSVCDRIKSSRFDSSKSESQESSMTGSFSHSHTQLLEYNQQILCEFLPSSTVDGLFFSSASLSPSSLFFFMSALICVSNIEIAEKTKATSLQRIVDTTCFNFNNREEDVFRRLWEDVSFHFISTATSSSMALSLYSIDVMRQLLKRYMMECQSAWAKGRSYQTIFIKPLSTIASRVSHTPSLSHVLECIDECVTLFSEVLVPQAWEELLQCIVLCLTNVQSCTALTELEMNSVIEETQRERERESHSNASMAKHQQMQQEAIVAEAKAKVKKARESQHIISRHSCLIIHKFVTSALHLCSFSLPSILNVLRLLQRQRVVEEVSVSAVEMIGTVVGFFVKMGISHEEVERRDPKKQKEMEKKTEDTNEAKEERGDEGEEKGDDSESKKKESQSSLFSLTVFPSLLHLSDSVGLDEKRQCVRRQGVETLSHVLRESVNHGCLFMPDQWVSLMKQVFLPLFQPLLRLSVLDKERREVAEEWGEVTMQPLLHDLVTIVRSGTPSSFATFPFILDTCASLILTVSEKVTELGMITICHLVCSLGSKMEEEQWDLLCNSLTKLFEDTQPKELRMWVQASASRRDELYIAVREKSKFQLLLINLVHEIITSQHFFIPVKYLHILFSLVHKSWHFAERFNCDMEERYRLFSAGFLTAPPSLLKQEISALKSFITGCENIIASSKKGRQACIKHGKKMNGVAAACLESDEQEISALKSFITGCENIIASSKKGRQACIKHVKKMNGVAAACLESDEVWMERKKEYLNIEQELLLPLLCSSLSSFAMRTKKIEEHEKDIHRASPVISLIIDAIGGLSDTIFKDIIGKVLPDISTFVILRGCDDVLTSIQKLLSVRVAKTLNELTKGDETLAKEK</sequence>
<feature type="region of interest" description="Disordered" evidence="1">
    <location>
        <begin position="1236"/>
        <end position="1264"/>
    </location>
</feature>
<feature type="region of interest" description="Disordered" evidence="1">
    <location>
        <begin position="502"/>
        <end position="522"/>
    </location>
</feature>
<dbReference type="SMART" id="SM00222">
    <property type="entry name" value="Sec7"/>
    <property type="match status" value="1"/>
</dbReference>
<feature type="compositionally biased region" description="Polar residues" evidence="1">
    <location>
        <begin position="1423"/>
        <end position="1439"/>
    </location>
</feature>
<feature type="compositionally biased region" description="Acidic residues" evidence="1">
    <location>
        <begin position="1158"/>
        <end position="1168"/>
    </location>
</feature>
<dbReference type="Gene3D" id="1.10.1000.11">
    <property type="entry name" value="Arf Nucleotide-binding Site Opener,domain 2"/>
    <property type="match status" value="1"/>
</dbReference>
<dbReference type="InterPro" id="IPR000904">
    <property type="entry name" value="Sec7_dom"/>
</dbReference>
<feature type="compositionally biased region" description="Acidic residues" evidence="1">
    <location>
        <begin position="1410"/>
        <end position="1422"/>
    </location>
</feature>
<dbReference type="Pfam" id="PF20252">
    <property type="entry name" value="BIG2_C"/>
    <property type="match status" value="1"/>
</dbReference>
<feature type="region of interest" description="Disordered" evidence="1">
    <location>
        <begin position="1150"/>
        <end position="1171"/>
    </location>
</feature>
<comment type="caution">
    <text evidence="3">The sequence shown here is derived from an EMBL/GenBank/DDBJ whole genome shotgun (WGS) entry which is preliminary data.</text>
</comment>
<evidence type="ECO:0000256" key="1">
    <source>
        <dbReference type="SAM" id="MobiDB-lite"/>
    </source>
</evidence>
<proteinExistence type="predicted"/>
<feature type="domain" description="SEC7" evidence="2">
    <location>
        <begin position="950"/>
        <end position="1132"/>
    </location>
</feature>
<dbReference type="Pfam" id="PF01369">
    <property type="entry name" value="Sec7"/>
    <property type="match status" value="1"/>
</dbReference>
<feature type="compositionally biased region" description="Low complexity" evidence="1">
    <location>
        <begin position="658"/>
        <end position="676"/>
    </location>
</feature>
<feature type="compositionally biased region" description="Acidic residues" evidence="1">
    <location>
        <begin position="502"/>
        <end position="513"/>
    </location>
</feature>
<name>A0ABQ5K4S5_9EUKA</name>
<dbReference type="SUPFAM" id="SSF48425">
    <property type="entry name" value="Sec7 domain"/>
    <property type="match status" value="1"/>
</dbReference>
<feature type="region of interest" description="Disordered" evidence="1">
    <location>
        <begin position="828"/>
        <end position="865"/>
    </location>
</feature>
<feature type="compositionally biased region" description="Basic and acidic residues" evidence="1">
    <location>
        <begin position="1925"/>
        <end position="1950"/>
    </location>
</feature>
<feature type="compositionally biased region" description="Basic and acidic residues" evidence="1">
    <location>
        <begin position="1236"/>
        <end position="1248"/>
    </location>
</feature>